<feature type="compositionally biased region" description="Low complexity" evidence="3">
    <location>
        <begin position="1"/>
        <end position="12"/>
    </location>
</feature>
<keyword evidence="1 2" id="KW-0238">DNA-binding</keyword>
<dbReference type="InterPro" id="IPR041474">
    <property type="entry name" value="NicS_C"/>
</dbReference>
<dbReference type="Pfam" id="PF00440">
    <property type="entry name" value="TetR_N"/>
    <property type="match status" value="1"/>
</dbReference>
<evidence type="ECO:0000259" key="4">
    <source>
        <dbReference type="PROSITE" id="PS50977"/>
    </source>
</evidence>
<dbReference type="SUPFAM" id="SSF46689">
    <property type="entry name" value="Homeodomain-like"/>
    <property type="match status" value="1"/>
</dbReference>
<feature type="domain" description="HTH tetR-type" evidence="4">
    <location>
        <begin position="22"/>
        <end position="82"/>
    </location>
</feature>
<dbReference type="InterPro" id="IPR050109">
    <property type="entry name" value="HTH-type_TetR-like_transc_reg"/>
</dbReference>
<dbReference type="Pfam" id="PF17938">
    <property type="entry name" value="TetR_C_29"/>
    <property type="match status" value="1"/>
</dbReference>
<gene>
    <name evidence="5" type="ORF">GXW71_12875</name>
</gene>
<organism evidence="5 6">
    <name type="scientific">Plastoroseomonas hellenica</name>
    <dbReference type="NCBI Taxonomy" id="2687306"/>
    <lineage>
        <taxon>Bacteria</taxon>
        <taxon>Pseudomonadati</taxon>
        <taxon>Pseudomonadota</taxon>
        <taxon>Alphaproteobacteria</taxon>
        <taxon>Acetobacterales</taxon>
        <taxon>Acetobacteraceae</taxon>
        <taxon>Plastoroseomonas</taxon>
    </lineage>
</organism>
<feature type="region of interest" description="Disordered" evidence="3">
    <location>
        <begin position="1"/>
        <end position="22"/>
    </location>
</feature>
<reference evidence="6" key="1">
    <citation type="journal article" date="2021" name="Syst. Appl. Microbiol.">
        <title>Roseomonas hellenica sp. nov., isolated from roots of wild-growing Alkanna tinctoria.</title>
        <authorList>
            <person name="Rat A."/>
            <person name="Naranjo H.D."/>
            <person name="Lebbe L."/>
            <person name="Cnockaert M."/>
            <person name="Krigas N."/>
            <person name="Grigoriadou K."/>
            <person name="Maloupa E."/>
            <person name="Willems A."/>
        </authorList>
    </citation>
    <scope>NUCLEOTIDE SEQUENCE [LARGE SCALE GENOMIC DNA]</scope>
    <source>
        <strain evidence="6">LMG 31523</strain>
    </source>
</reference>
<evidence type="ECO:0000256" key="1">
    <source>
        <dbReference type="ARBA" id="ARBA00023125"/>
    </source>
</evidence>
<proteinExistence type="predicted"/>
<evidence type="ECO:0000256" key="3">
    <source>
        <dbReference type="SAM" id="MobiDB-lite"/>
    </source>
</evidence>
<feature type="compositionally biased region" description="Basic and acidic residues" evidence="3">
    <location>
        <begin position="13"/>
        <end position="22"/>
    </location>
</feature>
<dbReference type="SUPFAM" id="SSF48498">
    <property type="entry name" value="Tetracyclin repressor-like, C-terminal domain"/>
    <property type="match status" value="1"/>
</dbReference>
<dbReference type="InterPro" id="IPR036271">
    <property type="entry name" value="Tet_transcr_reg_TetR-rel_C_sf"/>
</dbReference>
<evidence type="ECO:0000313" key="5">
    <source>
        <dbReference type="EMBL" id="MBR0665251.1"/>
    </source>
</evidence>
<dbReference type="EMBL" id="JAAGBB010000013">
    <property type="protein sequence ID" value="MBR0665251.1"/>
    <property type="molecule type" value="Genomic_DNA"/>
</dbReference>
<name>A0ABS5EY93_9PROT</name>
<comment type="caution">
    <text evidence="5">The sequence shown here is derived from an EMBL/GenBank/DDBJ whole genome shotgun (WGS) entry which is preliminary data.</text>
</comment>
<keyword evidence="6" id="KW-1185">Reference proteome</keyword>
<dbReference type="PANTHER" id="PTHR30328">
    <property type="entry name" value="TRANSCRIPTIONAL REPRESSOR"/>
    <property type="match status" value="1"/>
</dbReference>
<evidence type="ECO:0000256" key="2">
    <source>
        <dbReference type="PROSITE-ProRule" id="PRU00335"/>
    </source>
</evidence>
<dbReference type="PROSITE" id="PS50977">
    <property type="entry name" value="HTH_TETR_2"/>
    <property type="match status" value="1"/>
</dbReference>
<dbReference type="PRINTS" id="PR00455">
    <property type="entry name" value="HTHTETR"/>
</dbReference>
<dbReference type="InterPro" id="IPR001647">
    <property type="entry name" value="HTH_TetR"/>
</dbReference>
<dbReference type="RefSeq" id="WP_211852917.1">
    <property type="nucleotide sequence ID" value="NZ_JAAGBB010000013.1"/>
</dbReference>
<protein>
    <submittedName>
        <fullName evidence="5">TetR/AcrR family transcriptional regulator</fullName>
    </submittedName>
</protein>
<evidence type="ECO:0000313" key="6">
    <source>
        <dbReference type="Proteomes" id="UP001196870"/>
    </source>
</evidence>
<dbReference type="Gene3D" id="1.10.357.10">
    <property type="entry name" value="Tetracycline Repressor, domain 2"/>
    <property type="match status" value="1"/>
</dbReference>
<sequence>MASESSPSSPVPERVRGQRDPEATQRALLAAAVAEFAEKGLAGARVDEIARRASVNKQLVYHHFGSKEELYRVALEQVYAGIRAQEQALQLGDLPPLMAMERLIGFSFDYLVEHPEFVALLNDENRQGAPHVRGSGRLQEMQSPLIALLGQTLERGGQDGVFRTDMDPVDVYISIAALSYFYFSNNRTLSAIFGRELSSARAVSARRRHVIAFALAALRP</sequence>
<dbReference type="InterPro" id="IPR009057">
    <property type="entry name" value="Homeodomain-like_sf"/>
</dbReference>
<dbReference type="Proteomes" id="UP001196870">
    <property type="component" value="Unassembled WGS sequence"/>
</dbReference>
<accession>A0ABS5EY93</accession>
<dbReference type="PANTHER" id="PTHR30328:SF54">
    <property type="entry name" value="HTH-TYPE TRANSCRIPTIONAL REPRESSOR SCO4008"/>
    <property type="match status" value="1"/>
</dbReference>
<feature type="DNA-binding region" description="H-T-H motif" evidence="2">
    <location>
        <begin position="45"/>
        <end position="64"/>
    </location>
</feature>